<evidence type="ECO:0000256" key="2">
    <source>
        <dbReference type="SAM" id="SignalP"/>
    </source>
</evidence>
<evidence type="ECO:0000313" key="4">
    <source>
        <dbReference type="EMBL" id="AJG20719.1"/>
    </source>
</evidence>
<evidence type="ECO:0000313" key="5">
    <source>
        <dbReference type="Proteomes" id="UP000031843"/>
    </source>
</evidence>
<evidence type="ECO:0000256" key="1">
    <source>
        <dbReference type="ARBA" id="ARBA00022729"/>
    </source>
</evidence>
<dbReference type="SUPFAM" id="SSF53850">
    <property type="entry name" value="Periplasmic binding protein-like II"/>
    <property type="match status" value="1"/>
</dbReference>
<protein>
    <submittedName>
        <fullName evidence="4">Amino acid ABC transporter, periplasmic amino acid-binding protein</fullName>
    </submittedName>
</protein>
<dbReference type="EMBL" id="CP010536">
    <property type="protein sequence ID" value="AJG20719.1"/>
    <property type="molecule type" value="Genomic_DNA"/>
</dbReference>
<keyword evidence="1 2" id="KW-0732">Signal</keyword>
<dbReference type="PANTHER" id="PTHR35936:SF35">
    <property type="entry name" value="L-CYSTINE-BINDING PROTEIN TCYJ"/>
    <property type="match status" value="1"/>
</dbReference>
<feature type="domain" description="Solute-binding protein family 3/N-terminal" evidence="3">
    <location>
        <begin position="30"/>
        <end position="255"/>
    </location>
</feature>
<dbReference type="KEGG" id="cbw:RR42_m3351"/>
<name>A0A0C4YFI4_9BURK</name>
<dbReference type="OrthoDB" id="368476at2"/>
<sequence>MKRWTYAATAVALLSGFATASVAFAALPAKLNAATSGDLPPVSFTNAQNELDGYDVQVARFVAKYLGIPMRLDRLEFKGILPGLQTGRFDIVFSNVNITPERAAIFDYSIPYSRSAVVVVVRDGVTDVKSFKDLKGKRVGAIAGASDGEIPARELEKQYGEFAIFKGYAGYAEMFTDLAVARLDAIIAPDTSAANLLRQRPGVASIVREPYRIRYVGAPMPKGSAELKAKVDAAIREMKKNGLLDKWGMQYFGIDHYSAQLPEDTK</sequence>
<accession>A0A0C4YFI4</accession>
<reference evidence="4 5" key="1">
    <citation type="journal article" date="2015" name="Genome Announc.">
        <title>Complete Genome Sequence of Cupriavidus basilensis 4G11, Isolated from the Oak Ridge Field Research Center Site.</title>
        <authorList>
            <person name="Ray J."/>
            <person name="Waters R.J."/>
            <person name="Skerker J.M."/>
            <person name="Kuehl J.V."/>
            <person name="Price M.N."/>
            <person name="Huang J."/>
            <person name="Chakraborty R."/>
            <person name="Arkin A.P."/>
            <person name="Deutschbauer A."/>
        </authorList>
    </citation>
    <scope>NUCLEOTIDE SEQUENCE [LARGE SCALE GENOMIC DNA]</scope>
    <source>
        <strain evidence="4">4G11</strain>
    </source>
</reference>
<dbReference type="SMART" id="SM00062">
    <property type="entry name" value="PBPb"/>
    <property type="match status" value="1"/>
</dbReference>
<dbReference type="STRING" id="68895.RR42_m3351"/>
<dbReference type="AlphaFoldDB" id="A0A0C4YFI4"/>
<dbReference type="Pfam" id="PF00497">
    <property type="entry name" value="SBP_bac_3"/>
    <property type="match status" value="1"/>
</dbReference>
<keyword evidence="5" id="KW-1185">Reference proteome</keyword>
<feature type="signal peptide" evidence="2">
    <location>
        <begin position="1"/>
        <end position="25"/>
    </location>
</feature>
<dbReference type="PANTHER" id="PTHR35936">
    <property type="entry name" value="MEMBRANE-BOUND LYTIC MUREIN TRANSGLYCOSYLASE F"/>
    <property type="match status" value="1"/>
</dbReference>
<dbReference type="Proteomes" id="UP000031843">
    <property type="component" value="Chromosome main"/>
</dbReference>
<proteinExistence type="predicted"/>
<evidence type="ECO:0000259" key="3">
    <source>
        <dbReference type="SMART" id="SM00062"/>
    </source>
</evidence>
<dbReference type="Gene3D" id="3.40.190.10">
    <property type="entry name" value="Periplasmic binding protein-like II"/>
    <property type="match status" value="2"/>
</dbReference>
<dbReference type="InterPro" id="IPR001638">
    <property type="entry name" value="Solute-binding_3/MltF_N"/>
</dbReference>
<feature type="chain" id="PRO_5002185655" evidence="2">
    <location>
        <begin position="26"/>
        <end position="266"/>
    </location>
</feature>
<gene>
    <name evidence="4" type="ORF">RR42_m3351</name>
</gene>
<organism evidence="4 5">
    <name type="scientific">Cupriavidus basilensis</name>
    <dbReference type="NCBI Taxonomy" id="68895"/>
    <lineage>
        <taxon>Bacteria</taxon>
        <taxon>Pseudomonadati</taxon>
        <taxon>Pseudomonadota</taxon>
        <taxon>Betaproteobacteria</taxon>
        <taxon>Burkholderiales</taxon>
        <taxon>Burkholderiaceae</taxon>
        <taxon>Cupriavidus</taxon>
    </lineage>
</organism>
<dbReference type="RefSeq" id="WP_082054922.1">
    <property type="nucleotide sequence ID" value="NZ_CP010536.1"/>
</dbReference>